<reference evidence="2 3" key="1">
    <citation type="submission" date="2022-02" db="EMBL/GenBank/DDBJ databases">
        <title>Emergence and expansion in Europe of a Vibrio aestuarianus clonal complex pathogenic for oysters.</title>
        <authorList>
            <person name="Mesnil A."/>
            <person name="Travers M.-A."/>
        </authorList>
    </citation>
    <scope>NUCLEOTIDE SEQUENCE [LARGE SCALE GENOMIC DNA]</scope>
    <source>
        <strain evidence="2 3">U17</strain>
    </source>
</reference>
<feature type="signal peptide" evidence="1">
    <location>
        <begin position="1"/>
        <end position="21"/>
    </location>
</feature>
<evidence type="ECO:0000313" key="3">
    <source>
        <dbReference type="Proteomes" id="UP001241226"/>
    </source>
</evidence>
<gene>
    <name evidence="2" type="ORF">PYE67_14055</name>
</gene>
<keyword evidence="1" id="KW-0732">Signal</keyword>
<evidence type="ECO:0000313" key="2">
    <source>
        <dbReference type="EMBL" id="WGK87243.1"/>
    </source>
</evidence>
<proteinExistence type="predicted"/>
<protein>
    <submittedName>
        <fullName evidence="2">Uncharacterized protein</fullName>
    </submittedName>
</protein>
<accession>A0ABD7YQR5</accession>
<dbReference type="RefSeq" id="WP_261927862.1">
    <property type="nucleotide sequence ID" value="NZ_CALYLG010000378.1"/>
</dbReference>
<sequence>MKLSRTMLKLAILSASVLALAACNSVQSVTPNQINACKPVAPQLEWYDVEVGIYYPERSVDNLMLYIEQLNDCIDYHNINPG</sequence>
<evidence type="ECO:0000256" key="1">
    <source>
        <dbReference type="SAM" id="SignalP"/>
    </source>
</evidence>
<organism evidence="2 3">
    <name type="scientific">Vibrio aestuarianus</name>
    <dbReference type="NCBI Taxonomy" id="28171"/>
    <lineage>
        <taxon>Bacteria</taxon>
        <taxon>Pseudomonadati</taxon>
        <taxon>Pseudomonadota</taxon>
        <taxon>Gammaproteobacteria</taxon>
        <taxon>Vibrionales</taxon>
        <taxon>Vibrionaceae</taxon>
        <taxon>Vibrio</taxon>
    </lineage>
</organism>
<dbReference type="AlphaFoldDB" id="A0ABD7YQR5"/>
<dbReference type="PROSITE" id="PS51257">
    <property type="entry name" value="PROKAR_LIPOPROTEIN"/>
    <property type="match status" value="1"/>
</dbReference>
<dbReference type="EMBL" id="CP118712">
    <property type="protein sequence ID" value="WGK87243.1"/>
    <property type="molecule type" value="Genomic_DNA"/>
</dbReference>
<dbReference type="Proteomes" id="UP001241226">
    <property type="component" value="Chromosome 2"/>
</dbReference>
<feature type="chain" id="PRO_5044761979" evidence="1">
    <location>
        <begin position="22"/>
        <end position="82"/>
    </location>
</feature>
<name>A0ABD7YQR5_9VIBR</name>